<evidence type="ECO:0000313" key="7">
    <source>
        <dbReference type="Proteomes" id="UP000031620"/>
    </source>
</evidence>
<dbReference type="Pfam" id="PF08240">
    <property type="entry name" value="ADH_N"/>
    <property type="match status" value="1"/>
</dbReference>
<evidence type="ECO:0000256" key="1">
    <source>
        <dbReference type="ARBA" id="ARBA00022723"/>
    </source>
</evidence>
<evidence type="ECO:0000256" key="2">
    <source>
        <dbReference type="ARBA" id="ARBA00022833"/>
    </source>
</evidence>
<feature type="domain" description="Alcohol dehydrogenase-like N-terminal" evidence="5">
    <location>
        <begin position="27"/>
        <end position="100"/>
    </location>
</feature>
<keyword evidence="2" id="KW-0862">Zinc</keyword>
<dbReference type="STRING" id="1291742.LOOC260_105920"/>
<organism evidence="6 7">
    <name type="scientific">Paucilactobacillus hokkaidonensis JCM 18461</name>
    <dbReference type="NCBI Taxonomy" id="1291742"/>
    <lineage>
        <taxon>Bacteria</taxon>
        <taxon>Bacillati</taxon>
        <taxon>Bacillota</taxon>
        <taxon>Bacilli</taxon>
        <taxon>Lactobacillales</taxon>
        <taxon>Lactobacillaceae</taxon>
        <taxon>Paucilactobacillus</taxon>
    </lineage>
</organism>
<sequence>MKIKVAIAREANKPLTIENAELSDLKTDEVLVKMVASGVCHTDAVGRDAGMAGYPVVLGHEGAGIVEEIGDAVKTVKPGDHVVLSFNSCGVCENCLSGHPAEII</sequence>
<dbReference type="RefSeq" id="WP_041092880.1">
    <property type="nucleotide sequence ID" value="NZ_AP014680.1"/>
</dbReference>
<dbReference type="GO" id="GO:0008270">
    <property type="term" value="F:zinc ion binding"/>
    <property type="evidence" value="ECO:0007669"/>
    <property type="project" value="InterPro"/>
</dbReference>
<dbReference type="PANTHER" id="PTHR43880:SF12">
    <property type="entry name" value="ALCOHOL DEHYDROGENASE CLASS-3"/>
    <property type="match status" value="1"/>
</dbReference>
<gene>
    <name evidence="6" type="ORF">LOOC260_105920</name>
</gene>
<evidence type="ECO:0000256" key="3">
    <source>
        <dbReference type="ARBA" id="ARBA00023002"/>
    </source>
</evidence>
<dbReference type="PROSITE" id="PS00059">
    <property type="entry name" value="ADH_ZINC"/>
    <property type="match status" value="1"/>
</dbReference>
<dbReference type="InterPro" id="IPR002328">
    <property type="entry name" value="ADH_Zn_CS"/>
</dbReference>
<evidence type="ECO:0000259" key="5">
    <source>
        <dbReference type="Pfam" id="PF08240"/>
    </source>
</evidence>
<evidence type="ECO:0000256" key="4">
    <source>
        <dbReference type="ARBA" id="ARBA00023027"/>
    </source>
</evidence>
<reference evidence="6 7" key="1">
    <citation type="submission" date="2014-11" db="EMBL/GenBank/DDBJ databases">
        <title>Complete genome sequence and analysis of Lactobacillus hokkaidonensis LOOC260T.</title>
        <authorList>
            <person name="Tanizawa Y."/>
            <person name="Tohno M."/>
            <person name="Kaminuma E."/>
            <person name="Nakamura Y."/>
            <person name="Arita M."/>
        </authorList>
    </citation>
    <scope>NUCLEOTIDE SEQUENCE [LARGE SCALE GENOMIC DNA]</scope>
    <source>
        <strain evidence="6 7">LOOC260</strain>
    </source>
</reference>
<name>A0A0A1GVX4_9LACO</name>
<keyword evidence="1" id="KW-0479">Metal-binding</keyword>
<dbReference type="PANTHER" id="PTHR43880">
    <property type="entry name" value="ALCOHOL DEHYDROGENASE"/>
    <property type="match status" value="1"/>
</dbReference>
<proteinExistence type="predicted"/>
<dbReference type="InterPro" id="IPR011032">
    <property type="entry name" value="GroES-like_sf"/>
</dbReference>
<keyword evidence="4" id="KW-0520">NAD</keyword>
<dbReference type="SUPFAM" id="SSF50129">
    <property type="entry name" value="GroES-like"/>
    <property type="match status" value="1"/>
</dbReference>
<dbReference type="HOGENOM" id="CLU_026673_23_9_9"/>
<dbReference type="Gene3D" id="3.90.180.10">
    <property type="entry name" value="Medium-chain alcohol dehydrogenases, catalytic domain"/>
    <property type="match status" value="1"/>
</dbReference>
<protein>
    <submittedName>
        <fullName evidence="6">Alcohol dehydrogenase</fullName>
    </submittedName>
</protein>
<dbReference type="KEGG" id="lho:LOOC260_105920"/>
<dbReference type="Proteomes" id="UP000031620">
    <property type="component" value="Chromosome"/>
</dbReference>
<accession>A0A0A1GVX4</accession>
<dbReference type="GO" id="GO:0046294">
    <property type="term" value="P:formaldehyde catabolic process"/>
    <property type="evidence" value="ECO:0007669"/>
    <property type="project" value="TreeGrafter"/>
</dbReference>
<evidence type="ECO:0000313" key="6">
    <source>
        <dbReference type="EMBL" id="BAP85149.1"/>
    </source>
</evidence>
<dbReference type="EMBL" id="AP014680">
    <property type="protein sequence ID" value="BAP85149.1"/>
    <property type="molecule type" value="Genomic_DNA"/>
</dbReference>
<dbReference type="GO" id="GO:0051903">
    <property type="term" value="F:S-(hydroxymethyl)glutathione dehydrogenase [NAD(P)+] activity"/>
    <property type="evidence" value="ECO:0007669"/>
    <property type="project" value="TreeGrafter"/>
</dbReference>
<dbReference type="GO" id="GO:0005829">
    <property type="term" value="C:cytosol"/>
    <property type="evidence" value="ECO:0007669"/>
    <property type="project" value="TreeGrafter"/>
</dbReference>
<keyword evidence="3" id="KW-0560">Oxidoreductase</keyword>
<dbReference type="AlphaFoldDB" id="A0A0A1GVX4"/>
<dbReference type="InterPro" id="IPR013154">
    <property type="entry name" value="ADH-like_N"/>
</dbReference>